<protein>
    <submittedName>
        <fullName evidence="2">Uncharacterized protein</fullName>
    </submittedName>
</protein>
<reference evidence="2 3" key="1">
    <citation type="submission" date="2015-12" db="EMBL/GenBank/DDBJ databases">
        <title>Serinicoccus chungangenesis strain CD08_5 genome sequencing and assembly.</title>
        <authorList>
            <person name="Chander A.M."/>
            <person name="Kaur G."/>
            <person name="Nair G.R."/>
            <person name="Dhawan D.K."/>
            <person name="Kochhar R.K."/>
            <person name="Mayilraj S."/>
            <person name="Bhadada S.K."/>
        </authorList>
    </citation>
    <scope>NUCLEOTIDE SEQUENCE [LARGE SCALE GENOMIC DNA]</scope>
    <source>
        <strain evidence="2 3">CD08_5</strain>
    </source>
</reference>
<accession>A0A0W8I8T2</accession>
<dbReference type="AlphaFoldDB" id="A0A0W8I8T2"/>
<gene>
    <name evidence="2" type="ORF">AVL62_05815</name>
</gene>
<dbReference type="Proteomes" id="UP000054837">
    <property type="component" value="Unassembled WGS sequence"/>
</dbReference>
<feature type="region of interest" description="Disordered" evidence="1">
    <location>
        <begin position="1"/>
        <end position="100"/>
    </location>
</feature>
<evidence type="ECO:0000313" key="3">
    <source>
        <dbReference type="Proteomes" id="UP000054837"/>
    </source>
</evidence>
<feature type="compositionally biased region" description="Basic and acidic residues" evidence="1">
    <location>
        <begin position="58"/>
        <end position="76"/>
    </location>
</feature>
<evidence type="ECO:0000256" key="1">
    <source>
        <dbReference type="SAM" id="MobiDB-lite"/>
    </source>
</evidence>
<sequence>MSTGTDGGSHAPDVDGRSPGGGGTMADRPAADAGRGPLRRHTRGRVVAPPTNPDADQTDDRPAPGRGDREPARRAGDGSAPTRLDPRDSWILEQRPPHWD</sequence>
<evidence type="ECO:0000313" key="2">
    <source>
        <dbReference type="EMBL" id="KUG55801.1"/>
    </source>
</evidence>
<dbReference type="RefSeq" id="WP_058890910.1">
    <property type="nucleotide sequence ID" value="NZ_LQBL01000022.1"/>
</dbReference>
<dbReference type="EMBL" id="LQBL01000022">
    <property type="protein sequence ID" value="KUG55801.1"/>
    <property type="molecule type" value="Genomic_DNA"/>
</dbReference>
<dbReference type="STRING" id="767452.AVL62_05815"/>
<organism evidence="2 3">
    <name type="scientific">Serinicoccus chungangensis</name>
    <dbReference type="NCBI Taxonomy" id="767452"/>
    <lineage>
        <taxon>Bacteria</taxon>
        <taxon>Bacillati</taxon>
        <taxon>Actinomycetota</taxon>
        <taxon>Actinomycetes</taxon>
        <taxon>Micrococcales</taxon>
        <taxon>Ornithinimicrobiaceae</taxon>
        <taxon>Serinicoccus</taxon>
    </lineage>
</organism>
<name>A0A0W8I8T2_9MICO</name>
<keyword evidence="3" id="KW-1185">Reference proteome</keyword>
<dbReference type="OrthoDB" id="4872153at2"/>
<feature type="compositionally biased region" description="Basic and acidic residues" evidence="1">
    <location>
        <begin position="84"/>
        <end position="100"/>
    </location>
</feature>
<proteinExistence type="predicted"/>
<comment type="caution">
    <text evidence="2">The sequence shown here is derived from an EMBL/GenBank/DDBJ whole genome shotgun (WGS) entry which is preliminary data.</text>
</comment>